<proteinExistence type="predicted"/>
<dbReference type="InterPro" id="IPR003341">
    <property type="entry name" value="Cys_rich_tripleX"/>
</dbReference>
<protein>
    <submittedName>
        <fullName evidence="6">NimB2</fullName>
    </submittedName>
</protein>
<feature type="domain" description="EGF-like" evidence="5">
    <location>
        <begin position="286"/>
        <end position="319"/>
    </location>
</feature>
<dbReference type="Gene3D" id="2.10.25.10">
    <property type="entry name" value="Laminin"/>
    <property type="match status" value="6"/>
</dbReference>
<evidence type="ECO:0000313" key="6">
    <source>
        <dbReference type="EMBL" id="ALC39617.1"/>
    </source>
</evidence>
<dbReference type="PANTHER" id="PTHR24047:SF32">
    <property type="entry name" value="FI01909P-RELATED"/>
    <property type="match status" value="1"/>
</dbReference>
<reference evidence="6 7" key="1">
    <citation type="submission" date="2015-08" db="EMBL/GenBank/DDBJ databases">
        <title>Ancestral chromatin configuration constrains chromatin evolution on differentiating sex chromosomes in Drosophila.</title>
        <authorList>
            <person name="Zhou Q."/>
            <person name="Bachtrog D."/>
        </authorList>
    </citation>
    <scope>NUCLEOTIDE SEQUENCE [LARGE SCALE GENOMIC DNA]</scope>
    <source>
        <tissue evidence="6">Whole larvae</tissue>
    </source>
</reference>
<evidence type="ECO:0000256" key="2">
    <source>
        <dbReference type="ARBA" id="ARBA00022737"/>
    </source>
</evidence>
<dbReference type="SUPFAM" id="SSF57184">
    <property type="entry name" value="Growth factor receptor domain"/>
    <property type="match status" value="1"/>
</dbReference>
<name>A0A0M4EG68_DROBS</name>
<dbReference type="InterPro" id="IPR013032">
    <property type="entry name" value="EGF-like_CS"/>
</dbReference>
<evidence type="ECO:0000313" key="7">
    <source>
        <dbReference type="Proteomes" id="UP000494163"/>
    </source>
</evidence>
<dbReference type="STRING" id="30019.A0A0M4EG68"/>
<sequence>MTSSRQLLLLTALLATYGAAQAQFKTGIKGGRQLPASGNLQLSGNASEHSHYTYTNFIPAETYMSPASLFGSYVQPTPATRAPEILDETALFINKTRSAMASGVCYKEVPTASLLHGNRENYEGNGTTPDMSRIQICCDGYERNPHIYRRCEPICDDDCPNGICTAPNTCVCMPGHVRTVEGKCISTCPLGCGNGVCDEQNECRCREGYSLDPVSRKYCQPECKPGCANGRCVAPNKCDCLQGYRRGADGACLAVCEHCENGQCTAPGHCSCHAGFLKLEGRCEPICEQPCKNGGRCIAPNTCECPAGYDWDRKSAQCVPHCDLPCLNGNCIGQNRCECKPGYILDEQRPNVCQAHCPQGCLNGFCSSPNFCICKPGFIKSGIKGRQGCQPA</sequence>
<feature type="domain" description="EGF-like" evidence="5">
    <location>
        <begin position="356"/>
        <end position="390"/>
    </location>
</feature>
<dbReference type="EMBL" id="CP012523">
    <property type="protein sequence ID" value="ALC39617.1"/>
    <property type="molecule type" value="Genomic_DNA"/>
</dbReference>
<feature type="domain" description="EGF-like" evidence="5">
    <location>
        <begin position="222"/>
        <end position="253"/>
    </location>
</feature>
<dbReference type="AlphaFoldDB" id="A0A0M4EG68"/>
<evidence type="ECO:0000256" key="4">
    <source>
        <dbReference type="SAM" id="SignalP"/>
    </source>
</evidence>
<dbReference type="InterPro" id="IPR000742">
    <property type="entry name" value="EGF"/>
</dbReference>
<gene>
    <name evidence="6" type="ORF">Dbus_chr2Lg1702</name>
</gene>
<evidence type="ECO:0000256" key="1">
    <source>
        <dbReference type="ARBA" id="ARBA00022536"/>
    </source>
</evidence>
<feature type="domain" description="EGF-like" evidence="5">
    <location>
        <begin position="154"/>
        <end position="185"/>
    </location>
</feature>
<dbReference type="OrthoDB" id="10060424at2759"/>
<feature type="signal peptide" evidence="4">
    <location>
        <begin position="1"/>
        <end position="22"/>
    </location>
</feature>
<feature type="domain" description="EGF-like" evidence="5">
    <location>
        <begin position="321"/>
        <end position="354"/>
    </location>
</feature>
<dbReference type="InterPro" id="IPR053255">
    <property type="entry name" value="EGF-like_domain"/>
</dbReference>
<evidence type="ECO:0000259" key="5">
    <source>
        <dbReference type="SMART" id="SM00181"/>
    </source>
</evidence>
<dbReference type="Pfam" id="PF12661">
    <property type="entry name" value="hEGF"/>
    <property type="match status" value="1"/>
</dbReference>
<dbReference type="SMART" id="SM00181">
    <property type="entry name" value="EGF"/>
    <property type="match status" value="7"/>
</dbReference>
<dbReference type="InterPro" id="IPR009030">
    <property type="entry name" value="Growth_fac_rcpt_cys_sf"/>
</dbReference>
<dbReference type="OMA" id="CEAICTI"/>
<dbReference type="Proteomes" id="UP000494163">
    <property type="component" value="Chromosome 2L"/>
</dbReference>
<accession>A0A0M4EG68</accession>
<organism evidence="6 7">
    <name type="scientific">Drosophila busckii</name>
    <name type="common">Fruit fly</name>
    <dbReference type="NCBI Taxonomy" id="30019"/>
    <lineage>
        <taxon>Eukaryota</taxon>
        <taxon>Metazoa</taxon>
        <taxon>Ecdysozoa</taxon>
        <taxon>Arthropoda</taxon>
        <taxon>Hexapoda</taxon>
        <taxon>Insecta</taxon>
        <taxon>Pterygota</taxon>
        <taxon>Neoptera</taxon>
        <taxon>Endopterygota</taxon>
        <taxon>Diptera</taxon>
        <taxon>Brachycera</taxon>
        <taxon>Muscomorpha</taxon>
        <taxon>Ephydroidea</taxon>
        <taxon>Drosophilidae</taxon>
        <taxon>Drosophila</taxon>
    </lineage>
</organism>
<evidence type="ECO:0000256" key="3">
    <source>
        <dbReference type="ARBA" id="ARBA00023157"/>
    </source>
</evidence>
<keyword evidence="1" id="KW-0245">EGF-like domain</keyword>
<feature type="domain" description="EGF-like" evidence="5">
    <location>
        <begin position="255"/>
        <end position="284"/>
    </location>
</feature>
<dbReference type="Pfam" id="PF02363">
    <property type="entry name" value="C_tripleX"/>
    <property type="match status" value="6"/>
</dbReference>
<keyword evidence="7" id="KW-1185">Reference proteome</keyword>
<keyword evidence="2" id="KW-0677">Repeat</keyword>
<feature type="chain" id="PRO_5005793194" evidence="4">
    <location>
        <begin position="23"/>
        <end position="392"/>
    </location>
</feature>
<keyword evidence="3" id="KW-1015">Disulfide bond</keyword>
<dbReference type="PANTHER" id="PTHR24047">
    <property type="entry name" value="FI01909P-RELATED"/>
    <property type="match status" value="1"/>
</dbReference>
<keyword evidence="4" id="KW-0732">Signal</keyword>
<feature type="domain" description="EGF-like" evidence="5">
    <location>
        <begin position="187"/>
        <end position="220"/>
    </location>
</feature>